<proteinExistence type="predicted"/>
<keyword evidence="1" id="KW-0472">Membrane</keyword>
<dbReference type="EMBL" id="MT145064">
    <property type="protein sequence ID" value="QJI03166.1"/>
    <property type="molecule type" value="Genomic_DNA"/>
</dbReference>
<keyword evidence="1" id="KW-1133">Transmembrane helix</keyword>
<sequence length="98" mass="11203">MKWYEKLLRWGFCNNTWGFFHCLAGGCLAKVGLLVCTPLRSLLYVALIALIWEVIEFFVECKGCWEDVILIYGSKERWFYDSLGDVLIAIAMAGIVVC</sequence>
<organism evidence="2">
    <name type="scientific">viral metagenome</name>
    <dbReference type="NCBI Taxonomy" id="1070528"/>
    <lineage>
        <taxon>unclassified sequences</taxon>
        <taxon>metagenomes</taxon>
        <taxon>organismal metagenomes</taxon>
    </lineage>
</organism>
<feature type="transmembrane region" description="Helical" evidence="1">
    <location>
        <begin position="12"/>
        <end position="35"/>
    </location>
</feature>
<feature type="transmembrane region" description="Helical" evidence="1">
    <location>
        <begin position="41"/>
        <end position="59"/>
    </location>
</feature>
<reference evidence="2" key="1">
    <citation type="submission" date="2020-03" db="EMBL/GenBank/DDBJ databases">
        <title>The deep terrestrial virosphere.</title>
        <authorList>
            <person name="Holmfeldt K."/>
            <person name="Nilsson E."/>
            <person name="Simone D."/>
            <person name="Lopez-Fernandez M."/>
            <person name="Wu X."/>
            <person name="de Brujin I."/>
            <person name="Lundin D."/>
            <person name="Andersson A."/>
            <person name="Bertilsson S."/>
            <person name="Dopson M."/>
        </authorList>
    </citation>
    <scope>NUCLEOTIDE SEQUENCE</scope>
    <source>
        <strain evidence="2">TM448B04160</strain>
    </source>
</reference>
<dbReference type="AlphaFoldDB" id="A0A6M3Y417"/>
<name>A0A6M3Y417_9ZZZZ</name>
<evidence type="ECO:0000256" key="1">
    <source>
        <dbReference type="SAM" id="Phobius"/>
    </source>
</evidence>
<evidence type="ECO:0008006" key="3">
    <source>
        <dbReference type="Google" id="ProtNLM"/>
    </source>
</evidence>
<evidence type="ECO:0000313" key="2">
    <source>
        <dbReference type="EMBL" id="QJI03166.1"/>
    </source>
</evidence>
<keyword evidence="1" id="KW-0812">Transmembrane</keyword>
<feature type="transmembrane region" description="Helical" evidence="1">
    <location>
        <begin position="79"/>
        <end position="97"/>
    </location>
</feature>
<accession>A0A6M3Y417</accession>
<protein>
    <recommendedName>
        <fullName evidence="3">VanZ-like domain-containing protein</fullName>
    </recommendedName>
</protein>
<gene>
    <name evidence="2" type="ORF">TM448B04160_0005</name>
</gene>
<dbReference type="PROSITE" id="PS51257">
    <property type="entry name" value="PROKAR_LIPOPROTEIN"/>
    <property type="match status" value="1"/>
</dbReference>